<organism evidence="2 4">
    <name type="scientific">Pristionchus fissidentatus</name>
    <dbReference type="NCBI Taxonomy" id="1538716"/>
    <lineage>
        <taxon>Eukaryota</taxon>
        <taxon>Metazoa</taxon>
        <taxon>Ecdysozoa</taxon>
        <taxon>Nematoda</taxon>
        <taxon>Chromadorea</taxon>
        <taxon>Rhabditida</taxon>
        <taxon>Rhabditina</taxon>
        <taxon>Diplogasteromorpha</taxon>
        <taxon>Diplogasteroidea</taxon>
        <taxon>Neodiplogasteridae</taxon>
        <taxon>Pristionchus</taxon>
    </lineage>
</organism>
<dbReference type="PROSITE" id="PS50181">
    <property type="entry name" value="FBOX"/>
    <property type="match status" value="1"/>
</dbReference>
<dbReference type="CDD" id="cd09917">
    <property type="entry name" value="F-box_SF"/>
    <property type="match status" value="1"/>
</dbReference>
<sequence>VMVAATIKATSFCDQDFVSYLPDGCLFEVFSYLNRDDMDNMEIVSKKMHFFANLQIFKHVKKNFRTLLLKRNESTDEFHLLQDDKAERHCLCSI</sequence>
<dbReference type="InterPro" id="IPR001810">
    <property type="entry name" value="F-box_dom"/>
</dbReference>
<feature type="non-terminal residue" evidence="2">
    <location>
        <position position="94"/>
    </location>
</feature>
<dbReference type="SUPFAM" id="SSF81383">
    <property type="entry name" value="F-box domain"/>
    <property type="match status" value="1"/>
</dbReference>
<dbReference type="Gene3D" id="1.20.1280.50">
    <property type="match status" value="1"/>
</dbReference>
<name>A0AAV5WSV2_9BILA</name>
<keyword evidence="4" id="KW-1185">Reference proteome</keyword>
<protein>
    <recommendedName>
        <fullName evidence="1">F-box domain-containing protein</fullName>
    </recommendedName>
</protein>
<accession>A0AAV5WSV2</accession>
<dbReference type="InterPro" id="IPR036047">
    <property type="entry name" value="F-box-like_dom_sf"/>
</dbReference>
<dbReference type="EMBL" id="BTSY01000006">
    <property type="protein sequence ID" value="GMT32817.1"/>
    <property type="molecule type" value="Genomic_DNA"/>
</dbReference>
<feature type="non-terminal residue" evidence="2">
    <location>
        <position position="1"/>
    </location>
</feature>
<evidence type="ECO:0000313" key="2">
    <source>
        <dbReference type="EMBL" id="GMT32817.1"/>
    </source>
</evidence>
<comment type="caution">
    <text evidence="2">The sequence shown here is derived from an EMBL/GenBank/DDBJ whole genome shotgun (WGS) entry which is preliminary data.</text>
</comment>
<reference evidence="2" key="1">
    <citation type="submission" date="2023-10" db="EMBL/GenBank/DDBJ databases">
        <title>Genome assembly of Pristionchus species.</title>
        <authorList>
            <person name="Yoshida K."/>
            <person name="Sommer R.J."/>
        </authorList>
    </citation>
    <scope>NUCLEOTIDE SEQUENCE</scope>
    <source>
        <strain evidence="2">RS5133</strain>
    </source>
</reference>
<proteinExistence type="predicted"/>
<feature type="domain" description="F-box" evidence="1">
    <location>
        <begin position="15"/>
        <end position="67"/>
    </location>
</feature>
<gene>
    <name evidence="2" type="ORF">PFISCL1PPCAC_24114</name>
    <name evidence="3" type="ORF">PFISCL1PPCAC_24115</name>
</gene>
<evidence type="ECO:0000313" key="3">
    <source>
        <dbReference type="EMBL" id="GMT32818.1"/>
    </source>
</evidence>
<dbReference type="AlphaFoldDB" id="A0AAV5WSV2"/>
<dbReference type="Pfam" id="PF00646">
    <property type="entry name" value="F-box"/>
    <property type="match status" value="1"/>
</dbReference>
<evidence type="ECO:0000259" key="1">
    <source>
        <dbReference type="PROSITE" id="PS50181"/>
    </source>
</evidence>
<dbReference type="Proteomes" id="UP001432322">
    <property type="component" value="Unassembled WGS sequence"/>
</dbReference>
<evidence type="ECO:0000313" key="4">
    <source>
        <dbReference type="Proteomes" id="UP001432322"/>
    </source>
</evidence>
<dbReference type="EMBL" id="BTSY01000006">
    <property type="protein sequence ID" value="GMT32818.1"/>
    <property type="molecule type" value="Genomic_DNA"/>
</dbReference>